<dbReference type="InterPro" id="IPR007111">
    <property type="entry name" value="NACHT_NTPase"/>
</dbReference>
<gene>
    <name evidence="2" type="ORF">VSH64_11350</name>
</gene>
<dbReference type="RefSeq" id="WP_326835505.1">
    <property type="nucleotide sequence ID" value="NZ_CP142149.1"/>
</dbReference>
<name>A0ABZ1IEW7_9PSEU</name>
<reference evidence="2 3" key="1">
    <citation type="journal article" date="2015" name="Int. J. Syst. Evol. Microbiol.">
        <title>Amycolatopsis rhabdoformis sp. nov., an actinomycete isolated from a tropical forest soil.</title>
        <authorList>
            <person name="Souza W.R."/>
            <person name="Silva R.E."/>
            <person name="Goodfellow M."/>
            <person name="Busarakam K."/>
            <person name="Figueiro F.S."/>
            <person name="Ferreira D."/>
            <person name="Rodrigues-Filho E."/>
            <person name="Moraes L.A.B."/>
            <person name="Zucchi T.D."/>
        </authorList>
    </citation>
    <scope>NUCLEOTIDE SEQUENCE [LARGE SCALE GENOMIC DNA]</scope>
    <source>
        <strain evidence="2 3">NCIMB 14900</strain>
    </source>
</reference>
<evidence type="ECO:0000313" key="2">
    <source>
        <dbReference type="EMBL" id="WSE32698.1"/>
    </source>
</evidence>
<dbReference type="EMBL" id="CP142149">
    <property type="protein sequence ID" value="WSE32698.1"/>
    <property type="molecule type" value="Genomic_DNA"/>
</dbReference>
<proteinExistence type="predicted"/>
<accession>A0ABZ1IEW7</accession>
<organism evidence="2 3">
    <name type="scientific">Amycolatopsis rhabdoformis</name>
    <dbReference type="NCBI Taxonomy" id="1448059"/>
    <lineage>
        <taxon>Bacteria</taxon>
        <taxon>Bacillati</taxon>
        <taxon>Actinomycetota</taxon>
        <taxon>Actinomycetes</taxon>
        <taxon>Pseudonocardiales</taxon>
        <taxon>Pseudonocardiaceae</taxon>
        <taxon>Amycolatopsis</taxon>
    </lineage>
</organism>
<protein>
    <recommendedName>
        <fullName evidence="1">NACHT domain-containing protein</fullName>
    </recommendedName>
</protein>
<sequence>MATAEERYEELEDSYLPEGLDGESVIHVYIAAIDFQLRFVTMCAAAKIRELDPDHVRLHRSPGFGTFLAYLSTALAFLRGTVQASADPVEELIEAVRMEIDQASGKDPQFGTLKKLRDHLFHGNPLPTGVARHTTTERVRRTMQNLSSLIRGYLAGAELDTVADESGMFQLELRWPGRRLGTWPFICLDEAGRMCVLTSFTGTAPAYLRADHSEVRVETSGDDLMIALNRSLRAQNEDRTFRGFVDDLRADLDGFRDLDHALHPYDEDAEVTVYWHQALSTGAEPRTDRFRIGDSDQRLWRDDQTNAWLPYRDFLRRLANWQVVASRVRQHLVAVEQELVAGERKALGWTKATDDLVTPRVKVASMQDAETAGSVVYMDFTSLQDEIDERLRMRSTQTRVYFVRGEAGIGKTRALVTAALDRARAIENEDESIPSDQRLPLFYFVRSTGETSGSLDNAIAAASAATRNLELETVRTLCRNGLIALFIDGFDELLGGVGYENALGSLKPWIDAMGGRGVIVVSARSSYYLNQYRTSLIREQLRQQVLVQHRVASLQPWRETDLDGFLRKHGIDPVTLDGLEYEDKQLLGLPFFARVYVEAVSAGRVGVATLPDIVLEQYLQRESMKLLMGRGQEKPLLSPAELRRTFESLAALMAEQGARAVELDDLELAVQDALSEDDLQVRPGLRQRLSVLCGLAVDEGSSAKRLFAFQHELFYDLFLADAILSELRRDQLDIVVSMLVKTQLRVATAARVVRSEPRAVEDLLRMSSTRADDLAAGRHEAYRANLGSLWALIARHTKTLFDVELEGLTFAELDLTGVEVANVTFRECTFGRLELPAERAKNLRFERGTIDALWLPAESQHLPGIDRFEDTEVSQLVASGSLFERPQEIQRTLQKLGLPVPTVPDAGHNKEFVDAVQALLNNFRQRPDSVVVYQRDLMPADDNSRWQLAFGSEVWTTFIKFLRDSHSAKLVPMSAGGAAVQRVRVQSIEQLCRPGTGDNPGVVDFWARVASCGVKPS</sequence>
<evidence type="ECO:0000259" key="1">
    <source>
        <dbReference type="PROSITE" id="PS50837"/>
    </source>
</evidence>
<keyword evidence="3" id="KW-1185">Reference proteome</keyword>
<dbReference type="PROSITE" id="PS50837">
    <property type="entry name" value="NACHT"/>
    <property type="match status" value="1"/>
</dbReference>
<evidence type="ECO:0000313" key="3">
    <source>
        <dbReference type="Proteomes" id="UP001330812"/>
    </source>
</evidence>
<dbReference type="Proteomes" id="UP001330812">
    <property type="component" value="Chromosome"/>
</dbReference>
<feature type="domain" description="NACHT" evidence="1">
    <location>
        <begin position="399"/>
        <end position="493"/>
    </location>
</feature>